<accession>A0A812WTW7</accession>
<feature type="non-terminal residue" evidence="1">
    <location>
        <position position="430"/>
    </location>
</feature>
<reference evidence="1" key="1">
    <citation type="submission" date="2021-02" db="EMBL/GenBank/DDBJ databases">
        <authorList>
            <person name="Dougan E. K."/>
            <person name="Rhodes N."/>
            <person name="Thang M."/>
            <person name="Chan C."/>
        </authorList>
    </citation>
    <scope>NUCLEOTIDE SEQUENCE</scope>
</reference>
<organism evidence="1 2">
    <name type="scientific">Symbiodinium pilosum</name>
    <name type="common">Dinoflagellate</name>
    <dbReference type="NCBI Taxonomy" id="2952"/>
    <lineage>
        <taxon>Eukaryota</taxon>
        <taxon>Sar</taxon>
        <taxon>Alveolata</taxon>
        <taxon>Dinophyceae</taxon>
        <taxon>Suessiales</taxon>
        <taxon>Symbiodiniaceae</taxon>
        <taxon>Symbiodinium</taxon>
    </lineage>
</organism>
<dbReference type="InterPro" id="IPR036226">
    <property type="entry name" value="LipOase_C_sf"/>
</dbReference>
<dbReference type="Gene3D" id="1.20.245.10">
    <property type="entry name" value="Lipoxygenase-1, Domain 5"/>
    <property type="match status" value="1"/>
</dbReference>
<dbReference type="SUPFAM" id="SSF48484">
    <property type="entry name" value="Lipoxigenase"/>
    <property type="match status" value="1"/>
</dbReference>
<dbReference type="SMR" id="A0A812WTW7"/>
<evidence type="ECO:0000313" key="2">
    <source>
        <dbReference type="Proteomes" id="UP000649617"/>
    </source>
</evidence>
<name>A0A812WTW7_SYMPI</name>
<dbReference type="EMBL" id="CAJNIZ010044833">
    <property type="protein sequence ID" value="CAE7702595.1"/>
    <property type="molecule type" value="Genomic_DNA"/>
</dbReference>
<evidence type="ECO:0000313" key="1">
    <source>
        <dbReference type="EMBL" id="CAE7702595.1"/>
    </source>
</evidence>
<dbReference type="Proteomes" id="UP000649617">
    <property type="component" value="Unassembled WGS sequence"/>
</dbReference>
<dbReference type="OrthoDB" id="75140at2759"/>
<keyword evidence="2" id="KW-1185">Reference proteome</keyword>
<sequence>MQLLGLVRSGIAGYWPSDLYEKLIYVTHVILSWTAPIPNAGPEYMPVSGLRPKEQLPKGYLDYALSLQVPYGSADEFELSSESLIEQKLTILPQSLDLQSFGPDENPVEFVMKQLSSIYPTVYQEWPDKLSDVALTRFCLHGLGAHRVAVETRDGQKLFVVIKTNALSGLPVRDGLERYGGDAYFDQHWKPVMIVDAGRGPLRSDGTIEVVTSRPGDADWERAKFRFRSTVFSLVTLVDHLYDMHLQQANLFVTAMREQMSEEHPIRRFMTPFTYRFGQAVAAAPSLLLNGTEVPANEGGPILFRDDYVEYLKKKGIDTEYWRQVSQLYKIYLRFVLGYLECYYPKKEDLTKDKDMHALVRQFFFQLETAPPNMLGATGDFTLSHYAKGVDDTYMFYAKFLAQIMFFATRGATATALLMSFTNLPQPKFL</sequence>
<protein>
    <submittedName>
        <fullName evidence="1">Cel6A protein</fullName>
    </submittedName>
</protein>
<dbReference type="AlphaFoldDB" id="A0A812WTW7"/>
<proteinExistence type="predicted"/>
<comment type="caution">
    <text evidence="1">The sequence shown here is derived from an EMBL/GenBank/DDBJ whole genome shotgun (WGS) entry which is preliminary data.</text>
</comment>
<gene>
    <name evidence="1" type="primary">cel6A</name>
    <name evidence="1" type="ORF">SPIL2461_LOCUS19778</name>
</gene>